<dbReference type="GO" id="GO:0005576">
    <property type="term" value="C:extracellular region"/>
    <property type="evidence" value="ECO:0007669"/>
    <property type="project" value="UniProtKB-SubCell"/>
</dbReference>
<dbReference type="Pfam" id="PF07249">
    <property type="entry name" value="Cerato-platanin"/>
    <property type="match status" value="1"/>
</dbReference>
<evidence type="ECO:0000256" key="1">
    <source>
        <dbReference type="ARBA" id="ARBA00004613"/>
    </source>
</evidence>
<accession>A0A4R0RVR7</accession>
<dbReference type="InterPro" id="IPR036908">
    <property type="entry name" value="RlpA-like_sf"/>
</dbReference>
<evidence type="ECO:0000256" key="4">
    <source>
        <dbReference type="SAM" id="SignalP"/>
    </source>
</evidence>
<dbReference type="Proteomes" id="UP000292702">
    <property type="component" value="Unassembled WGS sequence"/>
</dbReference>
<proteinExistence type="inferred from homology"/>
<dbReference type="AlphaFoldDB" id="A0A4R0RVR7"/>
<evidence type="ECO:0000256" key="3">
    <source>
        <dbReference type="ARBA" id="ARBA00022525"/>
    </source>
</evidence>
<organism evidence="5 6">
    <name type="scientific">Steccherinum ochraceum</name>
    <dbReference type="NCBI Taxonomy" id="92696"/>
    <lineage>
        <taxon>Eukaryota</taxon>
        <taxon>Fungi</taxon>
        <taxon>Dikarya</taxon>
        <taxon>Basidiomycota</taxon>
        <taxon>Agaricomycotina</taxon>
        <taxon>Agaricomycetes</taxon>
        <taxon>Polyporales</taxon>
        <taxon>Steccherinaceae</taxon>
        <taxon>Steccherinum</taxon>
    </lineage>
</organism>
<keyword evidence="6" id="KW-1185">Reference proteome</keyword>
<dbReference type="SUPFAM" id="SSF50685">
    <property type="entry name" value="Barwin-like endoglucanases"/>
    <property type="match status" value="1"/>
</dbReference>
<comment type="caution">
    <text evidence="5">The sequence shown here is derived from an EMBL/GenBank/DDBJ whole genome shotgun (WGS) entry which is preliminary data.</text>
</comment>
<keyword evidence="3" id="KW-0964">Secreted</keyword>
<dbReference type="EMBL" id="RWJN01000079">
    <property type="protein sequence ID" value="TCD67988.1"/>
    <property type="molecule type" value="Genomic_DNA"/>
</dbReference>
<evidence type="ECO:0000313" key="5">
    <source>
        <dbReference type="EMBL" id="TCD67988.1"/>
    </source>
</evidence>
<dbReference type="OrthoDB" id="4898945at2759"/>
<reference evidence="5 6" key="1">
    <citation type="submission" date="2018-11" db="EMBL/GenBank/DDBJ databases">
        <title>Genome assembly of Steccherinum ochraceum LE-BIN_3174, the white-rot fungus of the Steccherinaceae family (The Residual Polyporoid clade, Polyporales, Basidiomycota).</title>
        <authorList>
            <person name="Fedorova T.V."/>
            <person name="Glazunova O.A."/>
            <person name="Landesman E.O."/>
            <person name="Moiseenko K.V."/>
            <person name="Psurtseva N.V."/>
            <person name="Savinova O.S."/>
            <person name="Shakhova N.V."/>
            <person name="Tyazhelova T.V."/>
            <person name="Vasina D.V."/>
        </authorList>
    </citation>
    <scope>NUCLEOTIDE SEQUENCE [LARGE SCALE GENOMIC DNA]</scope>
    <source>
        <strain evidence="5 6">LE-BIN_3174</strain>
    </source>
</reference>
<dbReference type="InterPro" id="IPR010829">
    <property type="entry name" value="Cerato-platanin"/>
</dbReference>
<evidence type="ECO:0000313" key="6">
    <source>
        <dbReference type="Proteomes" id="UP000292702"/>
    </source>
</evidence>
<keyword evidence="4" id="KW-0732">Signal</keyword>
<protein>
    <submittedName>
        <fullName evidence="5">Uncharacterized protein</fullName>
    </submittedName>
</protein>
<dbReference type="CDD" id="cd22778">
    <property type="entry name" value="DPBB_CEPL-like"/>
    <property type="match status" value="1"/>
</dbReference>
<comment type="similarity">
    <text evidence="2">Belongs to the cerato-platanin family.</text>
</comment>
<sequence length="143" mass="15135">MQFITAITAFTTMMTLFVASAMSITVSYDNTYDNTSGSLLTVACSDGSHGLASRFPTFGDLPVYPNIGGASVVAGYNDANCGTCWQLTYSDTGRSINVLVVDHTEDGFNLSQEAMDTLTDGQAVHLGRIDAQVQQVDASQCGL</sequence>
<feature type="chain" id="PRO_5020234113" evidence="4">
    <location>
        <begin position="22"/>
        <end position="143"/>
    </location>
</feature>
<dbReference type="Gene3D" id="2.40.40.10">
    <property type="entry name" value="RlpA-like domain"/>
    <property type="match status" value="1"/>
</dbReference>
<name>A0A4R0RVR7_9APHY</name>
<feature type="signal peptide" evidence="4">
    <location>
        <begin position="1"/>
        <end position="21"/>
    </location>
</feature>
<gene>
    <name evidence="5" type="ORF">EIP91_011657</name>
</gene>
<comment type="subcellular location">
    <subcellularLocation>
        <location evidence="1">Secreted</location>
    </subcellularLocation>
</comment>
<evidence type="ECO:0000256" key="2">
    <source>
        <dbReference type="ARBA" id="ARBA00010421"/>
    </source>
</evidence>